<organism evidence="1">
    <name type="scientific">marine sediment metagenome</name>
    <dbReference type="NCBI Taxonomy" id="412755"/>
    <lineage>
        <taxon>unclassified sequences</taxon>
        <taxon>metagenomes</taxon>
        <taxon>ecological metagenomes</taxon>
    </lineage>
</organism>
<name>X1UHU8_9ZZZZ</name>
<gene>
    <name evidence="1" type="ORF">S12H4_51734</name>
</gene>
<evidence type="ECO:0000313" key="1">
    <source>
        <dbReference type="EMBL" id="GAJ03152.1"/>
    </source>
</evidence>
<proteinExistence type="predicted"/>
<comment type="caution">
    <text evidence="1">The sequence shown here is derived from an EMBL/GenBank/DDBJ whole genome shotgun (WGS) entry which is preliminary data.</text>
</comment>
<accession>X1UHU8</accession>
<sequence>MTVINKSMNVSELNIQPPLEGKARLSDEVQQTLSILTAFGSYQRKALRCSESGVLSVASSRIKDILHYDYNAAKLQKTAGNYPCTECMVMAHPDNDNTVWVRPHKKAVLTNSWPLAKGEVIGFTIDNLNQLNMLFTTVGQTIIIAYTR</sequence>
<dbReference type="EMBL" id="BARW01032730">
    <property type="protein sequence ID" value="GAJ03152.1"/>
    <property type="molecule type" value="Genomic_DNA"/>
</dbReference>
<dbReference type="AlphaFoldDB" id="X1UHU8"/>
<reference evidence="1" key="1">
    <citation type="journal article" date="2014" name="Front. Microbiol.">
        <title>High frequency of phylogenetically diverse reductive dehalogenase-homologous genes in deep subseafloor sedimentary metagenomes.</title>
        <authorList>
            <person name="Kawai M."/>
            <person name="Futagami T."/>
            <person name="Toyoda A."/>
            <person name="Takaki Y."/>
            <person name="Nishi S."/>
            <person name="Hori S."/>
            <person name="Arai W."/>
            <person name="Tsubouchi T."/>
            <person name="Morono Y."/>
            <person name="Uchiyama I."/>
            <person name="Ito T."/>
            <person name="Fujiyama A."/>
            <person name="Inagaki F."/>
            <person name="Takami H."/>
        </authorList>
    </citation>
    <scope>NUCLEOTIDE SEQUENCE</scope>
    <source>
        <strain evidence="1">Expedition CK06-06</strain>
    </source>
</reference>
<protein>
    <submittedName>
        <fullName evidence="1">Uncharacterized protein</fullName>
    </submittedName>
</protein>